<keyword evidence="4 7" id="KW-0812">Transmembrane</keyword>
<evidence type="ECO:0000256" key="3">
    <source>
        <dbReference type="ARBA" id="ARBA00022475"/>
    </source>
</evidence>
<feature type="transmembrane region" description="Helical" evidence="7">
    <location>
        <begin position="12"/>
        <end position="28"/>
    </location>
</feature>
<organism evidence="9 10">
    <name type="scientific">Laedolimicola ammoniilytica</name>
    <dbReference type="NCBI Taxonomy" id="2981771"/>
    <lineage>
        <taxon>Bacteria</taxon>
        <taxon>Bacillati</taxon>
        <taxon>Bacillota</taxon>
        <taxon>Clostridia</taxon>
        <taxon>Lachnospirales</taxon>
        <taxon>Lachnospiraceae</taxon>
        <taxon>Laedolimicola</taxon>
    </lineage>
</organism>
<dbReference type="InterPro" id="IPR035906">
    <property type="entry name" value="MetI-like_sf"/>
</dbReference>
<keyword evidence="3" id="KW-1003">Cell membrane</keyword>
<evidence type="ECO:0000256" key="2">
    <source>
        <dbReference type="ARBA" id="ARBA00022448"/>
    </source>
</evidence>
<dbReference type="PROSITE" id="PS50928">
    <property type="entry name" value="ABC_TM1"/>
    <property type="match status" value="1"/>
</dbReference>
<keyword evidence="6 7" id="KW-0472">Membrane</keyword>
<evidence type="ECO:0000259" key="8">
    <source>
        <dbReference type="PROSITE" id="PS50928"/>
    </source>
</evidence>
<evidence type="ECO:0000256" key="5">
    <source>
        <dbReference type="ARBA" id="ARBA00022989"/>
    </source>
</evidence>
<feature type="domain" description="ABC transmembrane type-1" evidence="8">
    <location>
        <begin position="63"/>
        <end position="243"/>
    </location>
</feature>
<accession>A0ABT2RT85</accession>
<dbReference type="InterPro" id="IPR000515">
    <property type="entry name" value="MetI-like"/>
</dbReference>
<feature type="transmembrane region" description="Helical" evidence="7">
    <location>
        <begin position="173"/>
        <end position="200"/>
    </location>
</feature>
<feature type="transmembrane region" description="Helical" evidence="7">
    <location>
        <begin position="220"/>
        <end position="246"/>
    </location>
</feature>
<evidence type="ECO:0000256" key="7">
    <source>
        <dbReference type="RuleBase" id="RU363032"/>
    </source>
</evidence>
<keyword evidence="2 7" id="KW-0813">Transport</keyword>
<dbReference type="Gene3D" id="1.10.3720.10">
    <property type="entry name" value="MetI-like"/>
    <property type="match status" value="1"/>
</dbReference>
<dbReference type="PANTHER" id="PTHR30151:SF0">
    <property type="entry name" value="ABC TRANSPORTER PERMEASE PROTEIN MJ0413-RELATED"/>
    <property type="match status" value="1"/>
</dbReference>
<protein>
    <submittedName>
        <fullName evidence="9">ABC transporter permease</fullName>
    </submittedName>
</protein>
<evidence type="ECO:0000256" key="1">
    <source>
        <dbReference type="ARBA" id="ARBA00004651"/>
    </source>
</evidence>
<feature type="transmembrane region" description="Helical" evidence="7">
    <location>
        <begin position="103"/>
        <end position="123"/>
    </location>
</feature>
<dbReference type="SUPFAM" id="SSF161098">
    <property type="entry name" value="MetI-like"/>
    <property type="match status" value="1"/>
</dbReference>
<evidence type="ECO:0000313" key="10">
    <source>
        <dbReference type="Proteomes" id="UP001652461"/>
    </source>
</evidence>
<gene>
    <name evidence="9" type="ORF">OCV63_01175</name>
</gene>
<dbReference type="PANTHER" id="PTHR30151">
    <property type="entry name" value="ALKANE SULFONATE ABC TRANSPORTER-RELATED, MEMBRANE SUBUNIT"/>
    <property type="match status" value="1"/>
</dbReference>
<feature type="transmembrane region" description="Helical" evidence="7">
    <location>
        <begin position="129"/>
        <end position="152"/>
    </location>
</feature>
<keyword evidence="5 7" id="KW-1133">Transmembrane helix</keyword>
<dbReference type="RefSeq" id="WP_158361511.1">
    <property type="nucleotide sequence ID" value="NZ_JAOQKC010000001.1"/>
</dbReference>
<comment type="subcellular location">
    <subcellularLocation>
        <location evidence="1 7">Cell membrane</location>
        <topology evidence="1 7">Multi-pass membrane protein</topology>
    </subcellularLocation>
</comment>
<evidence type="ECO:0000256" key="4">
    <source>
        <dbReference type="ARBA" id="ARBA00022692"/>
    </source>
</evidence>
<proteinExistence type="inferred from homology"/>
<comment type="similarity">
    <text evidence="7">Belongs to the binding-protein-dependent transport system permease family.</text>
</comment>
<comment type="caution">
    <text evidence="9">The sequence shown here is derived from an EMBL/GenBank/DDBJ whole genome shotgun (WGS) entry which is preliminary data.</text>
</comment>
<sequence length="257" mass="28210">MKKNRSQARDIMLSTLSILGLIVVWFLVSNSKPDFFPTPMATIERFIKLIEKPVMKISILGHIFASLKRVMLALIAAIILGVGIGLVMGWNKKVRAAINPILMALRPIPPIAWIPLIILLFGIGEFPKVLLVFIGAFFPIVMNTMSGVSLVDDMYLKVGKIYKANTWQMLRHVVFPAAMPAILAGIKIAISSGWMVVVAAEMLSSKSGLGFLINRGRDSYDVALIMVAMILIGVVGALLSAVFTLIERKLCGWMSKE</sequence>
<reference evidence="9 10" key="1">
    <citation type="journal article" date="2021" name="ISME Commun">
        <title>Automated analysis of genomic sequences facilitates high-throughput and comprehensive description of bacteria.</title>
        <authorList>
            <person name="Hitch T.C.A."/>
        </authorList>
    </citation>
    <scope>NUCLEOTIDE SEQUENCE [LARGE SCALE GENOMIC DNA]</scope>
    <source>
        <strain evidence="9 10">Sanger_04</strain>
    </source>
</reference>
<dbReference type="Proteomes" id="UP001652461">
    <property type="component" value="Unassembled WGS sequence"/>
</dbReference>
<dbReference type="CDD" id="cd06261">
    <property type="entry name" value="TM_PBP2"/>
    <property type="match status" value="1"/>
</dbReference>
<keyword evidence="10" id="KW-1185">Reference proteome</keyword>
<evidence type="ECO:0000256" key="6">
    <source>
        <dbReference type="ARBA" id="ARBA00023136"/>
    </source>
</evidence>
<dbReference type="EMBL" id="JAOQKC010000001">
    <property type="protein sequence ID" value="MCU6695513.1"/>
    <property type="molecule type" value="Genomic_DNA"/>
</dbReference>
<evidence type="ECO:0000313" key="9">
    <source>
        <dbReference type="EMBL" id="MCU6695513.1"/>
    </source>
</evidence>
<feature type="transmembrane region" description="Helical" evidence="7">
    <location>
        <begin position="70"/>
        <end position="91"/>
    </location>
</feature>
<dbReference type="Pfam" id="PF00528">
    <property type="entry name" value="BPD_transp_1"/>
    <property type="match status" value="1"/>
</dbReference>
<name>A0ABT2RT85_9FIRM</name>